<dbReference type="InterPro" id="IPR052335">
    <property type="entry name" value="Insulin-like_regulatory"/>
</dbReference>
<dbReference type="OrthoDB" id="10339934at2759"/>
<dbReference type="SUPFAM" id="SSF56994">
    <property type="entry name" value="Insulin-like"/>
    <property type="match status" value="1"/>
</dbReference>
<accession>A0A2G5V9J2</accession>
<dbReference type="GO" id="GO:0005179">
    <property type="term" value="F:hormone activity"/>
    <property type="evidence" value="ECO:0007669"/>
    <property type="project" value="InterPro"/>
</dbReference>
<dbReference type="PANTHER" id="PTHR33893">
    <property type="entry name" value="INSULIN RELATED-RELATED-RELATED"/>
    <property type="match status" value="1"/>
</dbReference>
<dbReference type="Pfam" id="PF03488">
    <property type="entry name" value="Ins_beta"/>
    <property type="match status" value="1"/>
</dbReference>
<dbReference type="Gene3D" id="1.10.100.10">
    <property type="entry name" value="Insulin-like"/>
    <property type="match status" value="1"/>
</dbReference>
<evidence type="ECO:0000256" key="3">
    <source>
        <dbReference type="ARBA" id="ARBA00022525"/>
    </source>
</evidence>
<evidence type="ECO:0000256" key="8">
    <source>
        <dbReference type="SAM" id="SignalP"/>
    </source>
</evidence>
<evidence type="ECO:0000256" key="5">
    <source>
        <dbReference type="ARBA" id="ARBA00023157"/>
    </source>
</evidence>
<evidence type="ECO:0000256" key="4">
    <source>
        <dbReference type="ARBA" id="ARBA00022729"/>
    </source>
</evidence>
<comment type="similarity">
    <text evidence="2">Belongs to the insulin family.</text>
</comment>
<organism evidence="9 10">
    <name type="scientific">Caenorhabditis nigoni</name>
    <dbReference type="NCBI Taxonomy" id="1611254"/>
    <lineage>
        <taxon>Eukaryota</taxon>
        <taxon>Metazoa</taxon>
        <taxon>Ecdysozoa</taxon>
        <taxon>Nematoda</taxon>
        <taxon>Chromadorea</taxon>
        <taxon>Rhabditida</taxon>
        <taxon>Rhabditina</taxon>
        <taxon>Rhabditomorpha</taxon>
        <taxon>Rhabditoidea</taxon>
        <taxon>Rhabditidae</taxon>
        <taxon>Peloderinae</taxon>
        <taxon>Caenorhabditis</taxon>
    </lineage>
</organism>
<dbReference type="EMBL" id="PDUG01000002">
    <property type="protein sequence ID" value="PIC48463.1"/>
    <property type="molecule type" value="Genomic_DNA"/>
</dbReference>
<keyword evidence="3" id="KW-0964">Secreted</keyword>
<name>A0A2G5V9J2_9PELO</name>
<keyword evidence="5" id="KW-1015">Disulfide bond</keyword>
<keyword evidence="10" id="KW-1185">Reference proteome</keyword>
<protein>
    <submittedName>
        <fullName evidence="9">Uncharacterized protein</fullName>
    </submittedName>
</protein>
<feature type="region of interest" description="Disordered" evidence="7">
    <location>
        <begin position="123"/>
        <end position="152"/>
    </location>
</feature>
<dbReference type="InterPro" id="IPR003235">
    <property type="entry name" value="Nem_insulin-like_b-type"/>
</dbReference>
<feature type="signal peptide" evidence="8">
    <location>
        <begin position="1"/>
        <end position="18"/>
    </location>
</feature>
<gene>
    <name evidence="9" type="primary">Cnig_chr_II.g7423</name>
    <name evidence="9" type="ORF">B9Z55_007423</name>
</gene>
<keyword evidence="4 8" id="KW-0732">Signal</keyword>
<reference evidence="10" key="1">
    <citation type="submission" date="2017-10" db="EMBL/GenBank/DDBJ databases">
        <title>Rapid genome shrinkage in a self-fertile nematode reveals novel sperm competition proteins.</title>
        <authorList>
            <person name="Yin D."/>
            <person name="Schwarz E.M."/>
            <person name="Thomas C.G."/>
            <person name="Felde R.L."/>
            <person name="Korf I.F."/>
            <person name="Cutter A.D."/>
            <person name="Schartner C.M."/>
            <person name="Ralston E.J."/>
            <person name="Meyer B.J."/>
            <person name="Haag E.S."/>
        </authorList>
    </citation>
    <scope>NUCLEOTIDE SEQUENCE [LARGE SCALE GENOMIC DNA]</scope>
    <source>
        <strain evidence="10">JU1422</strain>
    </source>
</reference>
<evidence type="ECO:0000256" key="7">
    <source>
        <dbReference type="SAM" id="MobiDB-lite"/>
    </source>
</evidence>
<evidence type="ECO:0000256" key="6">
    <source>
        <dbReference type="SAM" id="Coils"/>
    </source>
</evidence>
<feature type="coiled-coil region" evidence="6">
    <location>
        <begin position="23"/>
        <end position="50"/>
    </location>
</feature>
<proteinExistence type="inferred from homology"/>
<dbReference type="InterPro" id="IPR036438">
    <property type="entry name" value="Insulin-like_sf"/>
</dbReference>
<dbReference type="GO" id="GO:0005576">
    <property type="term" value="C:extracellular region"/>
    <property type="evidence" value="ECO:0007669"/>
    <property type="project" value="UniProtKB-SubCell"/>
</dbReference>
<keyword evidence="6" id="KW-0175">Coiled coil</keyword>
<feature type="chain" id="PRO_5013841957" evidence="8">
    <location>
        <begin position="19"/>
        <end position="152"/>
    </location>
</feature>
<dbReference type="Proteomes" id="UP000230233">
    <property type="component" value="Chromosome II"/>
</dbReference>
<evidence type="ECO:0000313" key="9">
    <source>
        <dbReference type="EMBL" id="PIC48463.1"/>
    </source>
</evidence>
<comment type="subcellular location">
    <subcellularLocation>
        <location evidence="1">Secreted</location>
    </subcellularLocation>
</comment>
<evidence type="ECO:0000256" key="2">
    <source>
        <dbReference type="ARBA" id="ARBA00009034"/>
    </source>
</evidence>
<comment type="caution">
    <text evidence="9">The sequence shown here is derived from an EMBL/GenBank/DDBJ whole genome shotgun (WGS) entry which is preliminary data.</text>
</comment>
<evidence type="ECO:0000256" key="1">
    <source>
        <dbReference type="ARBA" id="ARBA00004613"/>
    </source>
</evidence>
<dbReference type="AlphaFoldDB" id="A0A2G5V9J2"/>
<sequence length="152" mass="17119">MKLLSILLVFFFFSVTAGSPFDVEQSLKHLEELKTEMTEIQHKKSKALGEMKHWINEFKEEAMMKTRGTRRQGFCGFPLTEKIQKICGPILLSNTESDISAICCIHSCSNEYIRQMVCPEALDADESTSSGSTESKEDEGSDEELVKIKTSV</sequence>
<evidence type="ECO:0000313" key="10">
    <source>
        <dbReference type="Proteomes" id="UP000230233"/>
    </source>
</evidence>
<dbReference type="PANTHER" id="PTHR33893:SF9">
    <property type="entry name" value="INSULIN RELATED-RELATED"/>
    <property type="match status" value="1"/>
</dbReference>